<dbReference type="Proteomes" id="UP001140094">
    <property type="component" value="Unassembled WGS sequence"/>
</dbReference>
<evidence type="ECO:0000313" key="3">
    <source>
        <dbReference type="Proteomes" id="UP001140094"/>
    </source>
</evidence>
<comment type="caution">
    <text evidence="2">The sequence shown here is derived from an EMBL/GenBank/DDBJ whole genome shotgun (WGS) entry which is preliminary data.</text>
</comment>
<gene>
    <name evidence="2" type="ORF">H4R20_000136</name>
</gene>
<sequence>MDLSTYSSLSYQPLVSRRRSSLSSQRTESSAPPSPVDAPMHNGSRFVRESAVTYTYTCEKCGFGTNLLSSFMPHASNPCDRAPTNTWGSL</sequence>
<organism evidence="2 3">
    <name type="scientific">Coemansia guatemalensis</name>
    <dbReference type="NCBI Taxonomy" id="2761395"/>
    <lineage>
        <taxon>Eukaryota</taxon>
        <taxon>Fungi</taxon>
        <taxon>Fungi incertae sedis</taxon>
        <taxon>Zoopagomycota</taxon>
        <taxon>Kickxellomycotina</taxon>
        <taxon>Kickxellomycetes</taxon>
        <taxon>Kickxellales</taxon>
        <taxon>Kickxellaceae</taxon>
        <taxon>Coemansia</taxon>
    </lineage>
</organism>
<protein>
    <submittedName>
        <fullName evidence="2">Uncharacterized protein</fullName>
    </submittedName>
</protein>
<reference evidence="2" key="1">
    <citation type="submission" date="2022-07" db="EMBL/GenBank/DDBJ databases">
        <title>Phylogenomic reconstructions and comparative analyses of Kickxellomycotina fungi.</title>
        <authorList>
            <person name="Reynolds N.K."/>
            <person name="Stajich J.E."/>
            <person name="Barry K."/>
            <person name="Grigoriev I.V."/>
            <person name="Crous P."/>
            <person name="Smith M.E."/>
        </authorList>
    </citation>
    <scope>NUCLEOTIDE SEQUENCE</scope>
    <source>
        <strain evidence="2">NRRL 1565</strain>
    </source>
</reference>
<evidence type="ECO:0000313" key="2">
    <source>
        <dbReference type="EMBL" id="KAJ2809411.1"/>
    </source>
</evidence>
<dbReference type="OrthoDB" id="5545426at2759"/>
<name>A0A9W8LX77_9FUNG</name>
<dbReference type="EMBL" id="JANBUO010000003">
    <property type="protein sequence ID" value="KAJ2809411.1"/>
    <property type="molecule type" value="Genomic_DNA"/>
</dbReference>
<proteinExistence type="predicted"/>
<accession>A0A9W8LX77</accession>
<feature type="compositionally biased region" description="Low complexity" evidence="1">
    <location>
        <begin position="21"/>
        <end position="30"/>
    </location>
</feature>
<feature type="compositionally biased region" description="Polar residues" evidence="1">
    <location>
        <begin position="1"/>
        <end position="13"/>
    </location>
</feature>
<dbReference type="AlphaFoldDB" id="A0A9W8LX77"/>
<keyword evidence="3" id="KW-1185">Reference proteome</keyword>
<feature type="region of interest" description="Disordered" evidence="1">
    <location>
        <begin position="1"/>
        <end position="43"/>
    </location>
</feature>
<evidence type="ECO:0000256" key="1">
    <source>
        <dbReference type="SAM" id="MobiDB-lite"/>
    </source>
</evidence>